<dbReference type="Proteomes" id="UP000799539">
    <property type="component" value="Unassembled WGS sequence"/>
</dbReference>
<organism evidence="3 4">
    <name type="scientific">Cercospora zeae-maydis SCOH1-5</name>
    <dbReference type="NCBI Taxonomy" id="717836"/>
    <lineage>
        <taxon>Eukaryota</taxon>
        <taxon>Fungi</taxon>
        <taxon>Dikarya</taxon>
        <taxon>Ascomycota</taxon>
        <taxon>Pezizomycotina</taxon>
        <taxon>Dothideomycetes</taxon>
        <taxon>Dothideomycetidae</taxon>
        <taxon>Mycosphaerellales</taxon>
        <taxon>Mycosphaerellaceae</taxon>
        <taxon>Cercospora</taxon>
    </lineage>
</organism>
<protein>
    <recommendedName>
        <fullName evidence="2">A-kinase anchor protein 7-like phosphoesterase domain-containing protein</fullName>
    </recommendedName>
</protein>
<dbReference type="Gene3D" id="3.90.1140.10">
    <property type="entry name" value="Cyclic phosphodiesterase"/>
    <property type="match status" value="1"/>
</dbReference>
<feature type="compositionally biased region" description="Polar residues" evidence="1">
    <location>
        <begin position="196"/>
        <end position="226"/>
    </location>
</feature>
<evidence type="ECO:0000259" key="2">
    <source>
        <dbReference type="Pfam" id="PF10469"/>
    </source>
</evidence>
<gene>
    <name evidence="3" type="ORF">CERZMDRAFT_37051</name>
</gene>
<evidence type="ECO:0000256" key="1">
    <source>
        <dbReference type="SAM" id="MobiDB-lite"/>
    </source>
</evidence>
<dbReference type="OrthoDB" id="277832at2759"/>
<dbReference type="AlphaFoldDB" id="A0A6A6FMH1"/>
<keyword evidence="4" id="KW-1185">Reference proteome</keyword>
<sequence length="286" mass="30996">MVRARGGKHRAASTKPPLTHFLCLPLITLNSRPQLDQALQAFREDISLTSADFTPAAEQQQHDVSSPIIHPKAIRPTGSLHLTLGVMSLSPEQLARAIECLNKLDLPSLLTSIASATTQGITIALQGLHSMHAPEKTSVLYAVPVDATGRIYPLCLALQQIFKENGFLIEDGRSLKLHATVVNTIYAKSRRKPTQRPASITSDGRVLSTSPGGSSEARSQGHSPTANAPLRIDCRTILARYKDHVWGSFELERVAICEMGTKKITAADGTIIDERYVEVASVPLPT</sequence>
<dbReference type="PANTHER" id="PTHR13360">
    <property type="entry name" value="ACTIVATING SIGNAL COINTEGRATOR 1 COMPLEX SUBUNIT 1"/>
    <property type="match status" value="1"/>
</dbReference>
<feature type="region of interest" description="Disordered" evidence="1">
    <location>
        <begin position="190"/>
        <end position="227"/>
    </location>
</feature>
<dbReference type="GO" id="GO:0005634">
    <property type="term" value="C:nucleus"/>
    <property type="evidence" value="ECO:0007669"/>
    <property type="project" value="TreeGrafter"/>
</dbReference>
<evidence type="ECO:0000313" key="4">
    <source>
        <dbReference type="Proteomes" id="UP000799539"/>
    </source>
</evidence>
<reference evidence="3" key="1">
    <citation type="journal article" date="2020" name="Stud. Mycol.">
        <title>101 Dothideomycetes genomes: a test case for predicting lifestyles and emergence of pathogens.</title>
        <authorList>
            <person name="Haridas S."/>
            <person name="Albert R."/>
            <person name="Binder M."/>
            <person name="Bloem J."/>
            <person name="Labutti K."/>
            <person name="Salamov A."/>
            <person name="Andreopoulos B."/>
            <person name="Baker S."/>
            <person name="Barry K."/>
            <person name="Bills G."/>
            <person name="Bluhm B."/>
            <person name="Cannon C."/>
            <person name="Castanera R."/>
            <person name="Culley D."/>
            <person name="Daum C."/>
            <person name="Ezra D."/>
            <person name="Gonzalez J."/>
            <person name="Henrissat B."/>
            <person name="Kuo A."/>
            <person name="Liang C."/>
            <person name="Lipzen A."/>
            <person name="Lutzoni F."/>
            <person name="Magnuson J."/>
            <person name="Mondo S."/>
            <person name="Nolan M."/>
            <person name="Ohm R."/>
            <person name="Pangilinan J."/>
            <person name="Park H.-J."/>
            <person name="Ramirez L."/>
            <person name="Alfaro M."/>
            <person name="Sun H."/>
            <person name="Tritt A."/>
            <person name="Yoshinaga Y."/>
            <person name="Zwiers L.-H."/>
            <person name="Turgeon B."/>
            <person name="Goodwin S."/>
            <person name="Spatafora J."/>
            <person name="Crous P."/>
            <person name="Grigoriev I."/>
        </authorList>
    </citation>
    <scope>NUCLEOTIDE SEQUENCE</scope>
    <source>
        <strain evidence="3">SCOH1-5</strain>
    </source>
</reference>
<dbReference type="GO" id="GO:0006355">
    <property type="term" value="P:regulation of DNA-templated transcription"/>
    <property type="evidence" value="ECO:0007669"/>
    <property type="project" value="TreeGrafter"/>
</dbReference>
<proteinExistence type="predicted"/>
<dbReference type="Pfam" id="PF10469">
    <property type="entry name" value="AKAP7_NLS"/>
    <property type="match status" value="1"/>
</dbReference>
<dbReference type="EMBL" id="ML992667">
    <property type="protein sequence ID" value="KAF2214629.1"/>
    <property type="molecule type" value="Genomic_DNA"/>
</dbReference>
<dbReference type="InterPro" id="IPR019510">
    <property type="entry name" value="AKAP7-like_phosphoesterase"/>
</dbReference>
<evidence type="ECO:0000313" key="3">
    <source>
        <dbReference type="EMBL" id="KAF2214629.1"/>
    </source>
</evidence>
<dbReference type="PANTHER" id="PTHR13360:SF1">
    <property type="entry name" value="ACTIVATING SIGNAL COINTEGRATOR 1 COMPLEX SUBUNIT 1"/>
    <property type="match status" value="1"/>
</dbReference>
<accession>A0A6A6FMH1</accession>
<dbReference type="InterPro" id="IPR009210">
    <property type="entry name" value="ASCC1"/>
</dbReference>
<dbReference type="GO" id="GO:0006307">
    <property type="term" value="P:DNA alkylation repair"/>
    <property type="evidence" value="ECO:0007669"/>
    <property type="project" value="InterPro"/>
</dbReference>
<feature type="domain" description="A-kinase anchor protein 7-like phosphoesterase" evidence="2">
    <location>
        <begin position="19"/>
        <end position="263"/>
    </location>
</feature>
<name>A0A6A6FMH1_9PEZI</name>